<dbReference type="HOGENOM" id="CLU_1317123_0_0_1"/>
<protein>
    <recommendedName>
        <fullName evidence="6">Porin domain-containing protein</fullName>
    </recommendedName>
</protein>
<proteinExistence type="inferred from homology"/>
<evidence type="ECO:0000313" key="4">
    <source>
        <dbReference type="EnsemblPlants" id="LPERR03G32480.1"/>
    </source>
</evidence>
<reference evidence="4" key="3">
    <citation type="submission" date="2015-04" db="UniProtKB">
        <authorList>
            <consortium name="EnsemblPlants"/>
        </authorList>
    </citation>
    <scope>IDENTIFICATION</scope>
</reference>
<organism evidence="4 5">
    <name type="scientific">Leersia perrieri</name>
    <dbReference type="NCBI Taxonomy" id="77586"/>
    <lineage>
        <taxon>Eukaryota</taxon>
        <taxon>Viridiplantae</taxon>
        <taxon>Streptophyta</taxon>
        <taxon>Embryophyta</taxon>
        <taxon>Tracheophyta</taxon>
        <taxon>Spermatophyta</taxon>
        <taxon>Magnoliopsida</taxon>
        <taxon>Liliopsida</taxon>
        <taxon>Poales</taxon>
        <taxon>Poaceae</taxon>
        <taxon>BOP clade</taxon>
        <taxon>Oryzoideae</taxon>
        <taxon>Oryzeae</taxon>
        <taxon>Oryzinae</taxon>
        <taxon>Leersia</taxon>
    </lineage>
</organism>
<dbReference type="GO" id="GO:0008308">
    <property type="term" value="F:voltage-gated monoatomic anion channel activity"/>
    <property type="evidence" value="ECO:0007669"/>
    <property type="project" value="InterPro"/>
</dbReference>
<dbReference type="GO" id="GO:0005741">
    <property type="term" value="C:mitochondrial outer membrane"/>
    <property type="evidence" value="ECO:0007669"/>
    <property type="project" value="InterPro"/>
</dbReference>
<evidence type="ECO:0000256" key="1">
    <source>
        <dbReference type="ARBA" id="ARBA00009624"/>
    </source>
</evidence>
<evidence type="ECO:0000313" key="5">
    <source>
        <dbReference type="Proteomes" id="UP000032180"/>
    </source>
</evidence>
<dbReference type="PANTHER" id="PTHR11743">
    <property type="entry name" value="VOLTAGE-DEPENDENT ANION-SELECTIVE CHANNEL"/>
    <property type="match status" value="1"/>
</dbReference>
<evidence type="ECO:0008006" key="6">
    <source>
        <dbReference type="Google" id="ProtNLM"/>
    </source>
</evidence>
<reference evidence="4 5" key="1">
    <citation type="submission" date="2012-08" db="EMBL/GenBank/DDBJ databases">
        <title>Oryza genome evolution.</title>
        <authorList>
            <person name="Wing R.A."/>
        </authorList>
    </citation>
    <scope>NUCLEOTIDE SEQUENCE</scope>
</reference>
<dbReference type="EnsemblPlants" id="LPERR03G32480.1">
    <property type="protein sequence ID" value="LPERR03G32480.1"/>
    <property type="gene ID" value="LPERR03G32480"/>
</dbReference>
<dbReference type="InterPro" id="IPR001925">
    <property type="entry name" value="Porin_Euk"/>
</dbReference>
<dbReference type="InterPro" id="IPR023614">
    <property type="entry name" value="Porin_dom_sf"/>
</dbReference>
<dbReference type="eggNOG" id="KOG3126">
    <property type="taxonomic scope" value="Eukaryota"/>
</dbReference>
<keyword evidence="5" id="KW-1185">Reference proteome</keyword>
<accession>A0A0D9W0G9</accession>
<dbReference type="Pfam" id="PF01459">
    <property type="entry name" value="Porin_3"/>
    <property type="match status" value="1"/>
</dbReference>
<dbReference type="STRING" id="77586.A0A0D9W0G9"/>
<dbReference type="Proteomes" id="UP000032180">
    <property type="component" value="Chromosome 3"/>
</dbReference>
<comment type="function">
    <text evidence="2">Forms a channel through the mitochondrial outer membrane that allows diffusion of small hydrophilic molecules. The channel adopts an open conformation at low or zero membrane potential and a closed conformation at potentials above 30-40 mV. The open state has a weak anion selectivity whereas the closed state is cation-selective.</text>
</comment>
<sequence length="209" mass="23076">MQISATYTVFNSLRSTKLIHLVRLPCIFGGKIQQQHFYENANFAFSFETSPYPLLEFSGTLGGQGVAFGAEVGYDTYDREFTEYGARFGVTKPEYHAALILADKGDTIKMSGLYHFNENQTTTVAAELTRKLSTNKNTHTVGGLYKIDDWTIVKARLNNRGKLATVLQLEVKPKSLGRGGGGDHGTRALAGRWENSRSMLHEQGGSVAF</sequence>
<comment type="similarity">
    <text evidence="1">Belongs to the eukaryotic mitochondrial porin (TC 1.B.8.1) family.</text>
</comment>
<evidence type="ECO:0000256" key="3">
    <source>
        <dbReference type="SAM" id="MobiDB-lite"/>
    </source>
</evidence>
<evidence type="ECO:0000256" key="2">
    <source>
        <dbReference type="ARBA" id="ARBA00024851"/>
    </source>
</evidence>
<dbReference type="AlphaFoldDB" id="A0A0D9W0G9"/>
<dbReference type="Gramene" id="LPERR03G32480.1">
    <property type="protein sequence ID" value="LPERR03G32480.1"/>
    <property type="gene ID" value="LPERR03G32480"/>
</dbReference>
<dbReference type="PANTHER" id="PTHR11743:SF23">
    <property type="entry name" value="MITOCHONDRIAL OUTER MEMBRANE PROTEIN PORIN 5-RELATED"/>
    <property type="match status" value="1"/>
</dbReference>
<reference evidence="5" key="2">
    <citation type="submission" date="2013-12" db="EMBL/GenBank/DDBJ databases">
        <authorList>
            <person name="Yu Y."/>
            <person name="Lee S."/>
            <person name="de Baynast K."/>
            <person name="Wissotski M."/>
            <person name="Liu L."/>
            <person name="Talag J."/>
            <person name="Goicoechea J."/>
            <person name="Angelova A."/>
            <person name="Jetty R."/>
            <person name="Kudrna D."/>
            <person name="Golser W."/>
            <person name="Rivera L."/>
            <person name="Zhang J."/>
            <person name="Wing R."/>
        </authorList>
    </citation>
    <scope>NUCLEOTIDE SEQUENCE</scope>
</reference>
<dbReference type="InterPro" id="IPR027246">
    <property type="entry name" value="Porin_Euk/Tom40"/>
</dbReference>
<feature type="region of interest" description="Disordered" evidence="3">
    <location>
        <begin position="174"/>
        <end position="194"/>
    </location>
</feature>
<name>A0A0D9W0G9_9ORYZ</name>
<dbReference type="Gene3D" id="2.40.160.10">
    <property type="entry name" value="Porin"/>
    <property type="match status" value="1"/>
</dbReference>